<dbReference type="EC" id="3.4.-.-" evidence="3"/>
<protein>
    <submittedName>
        <fullName evidence="3">Alpha/beta hydrolase family protein</fullName>
        <ecNumber evidence="3">3.4.-.-</ecNumber>
    </submittedName>
</protein>
<dbReference type="Pfam" id="PF06500">
    <property type="entry name" value="FrsA-like"/>
    <property type="match status" value="1"/>
</dbReference>
<keyword evidence="2 3" id="KW-0378">Hydrolase</keyword>
<reference evidence="3 4" key="1">
    <citation type="submission" date="2024-10" db="EMBL/GenBank/DDBJ databases">
        <title>The Natural Products Discovery Center: Release of the First 8490 Sequenced Strains for Exploring Actinobacteria Biosynthetic Diversity.</title>
        <authorList>
            <person name="Kalkreuter E."/>
            <person name="Kautsar S.A."/>
            <person name="Yang D."/>
            <person name="Bader C.D."/>
            <person name="Teijaro C.N."/>
            <person name="Fluegel L."/>
            <person name="Davis C.M."/>
            <person name="Simpson J.R."/>
            <person name="Lauterbach L."/>
            <person name="Steele A.D."/>
            <person name="Gui C."/>
            <person name="Meng S."/>
            <person name="Li G."/>
            <person name="Viehrig K."/>
            <person name="Ye F."/>
            <person name="Su P."/>
            <person name="Kiefer A.F."/>
            <person name="Nichols A."/>
            <person name="Cepeda A.J."/>
            <person name="Yan W."/>
            <person name="Fan B."/>
            <person name="Jiang Y."/>
            <person name="Adhikari A."/>
            <person name="Zheng C.-J."/>
            <person name="Schuster L."/>
            <person name="Cowan T.M."/>
            <person name="Smanski M.J."/>
            <person name="Chevrette M.G."/>
            <person name="De Carvalho L.P.S."/>
            <person name="Shen B."/>
        </authorList>
    </citation>
    <scope>NUCLEOTIDE SEQUENCE [LARGE SCALE GENOMIC DNA]</scope>
    <source>
        <strain evidence="3 4">NPDC019275</strain>
    </source>
</reference>
<dbReference type="Gene3D" id="3.40.50.1820">
    <property type="entry name" value="alpha/beta hydrolase"/>
    <property type="match status" value="1"/>
</dbReference>
<dbReference type="Proteomes" id="UP001611415">
    <property type="component" value="Unassembled WGS sequence"/>
</dbReference>
<evidence type="ECO:0000313" key="3">
    <source>
        <dbReference type="EMBL" id="MFI2477535.1"/>
    </source>
</evidence>
<organism evidence="3 4">
    <name type="scientific">Nocardia xishanensis</name>
    <dbReference type="NCBI Taxonomy" id="238964"/>
    <lineage>
        <taxon>Bacteria</taxon>
        <taxon>Bacillati</taxon>
        <taxon>Actinomycetota</taxon>
        <taxon>Actinomycetes</taxon>
        <taxon>Mycobacteriales</taxon>
        <taxon>Nocardiaceae</taxon>
        <taxon>Nocardia</taxon>
    </lineage>
</organism>
<dbReference type="InterPro" id="IPR029058">
    <property type="entry name" value="AB_hydrolase_fold"/>
</dbReference>
<proteinExistence type="inferred from homology"/>
<comment type="caution">
    <text evidence="3">The sequence shown here is derived from an EMBL/GenBank/DDBJ whole genome shotgun (WGS) entry which is preliminary data.</text>
</comment>
<dbReference type="PANTHER" id="PTHR22946:SF12">
    <property type="entry name" value="CONIDIAL PIGMENT BIOSYNTHESIS PROTEIN AYG1 (AFU_ORTHOLOGUE AFUA_2G17550)"/>
    <property type="match status" value="1"/>
</dbReference>
<evidence type="ECO:0000313" key="4">
    <source>
        <dbReference type="Proteomes" id="UP001611415"/>
    </source>
</evidence>
<comment type="similarity">
    <text evidence="1">Belongs to the AB hydrolase superfamily.</text>
</comment>
<dbReference type="SUPFAM" id="SSF53474">
    <property type="entry name" value="alpha/beta-Hydrolases"/>
    <property type="match status" value="1"/>
</dbReference>
<keyword evidence="4" id="KW-1185">Reference proteome</keyword>
<evidence type="ECO:0000256" key="1">
    <source>
        <dbReference type="ARBA" id="ARBA00008645"/>
    </source>
</evidence>
<dbReference type="InterPro" id="IPR010520">
    <property type="entry name" value="FrsA-like"/>
</dbReference>
<dbReference type="InterPro" id="IPR050261">
    <property type="entry name" value="FrsA_esterase"/>
</dbReference>
<dbReference type="RefSeq" id="WP_397094890.1">
    <property type="nucleotide sequence ID" value="NZ_JBIRYO010000025.1"/>
</dbReference>
<name>A0ABW7X8U1_9NOCA</name>
<evidence type="ECO:0000256" key="2">
    <source>
        <dbReference type="ARBA" id="ARBA00022801"/>
    </source>
</evidence>
<sequence length="447" mass="47859">MSLPELAKRAMVGACALTHTTEGATRRFGAAPFLPRLFVDRFTHLGGMPPERFRGQLAACRSFEDARWAGHWSGFAEEQLSRADAALSRMGGPRAQRLLDPTAAIDVRALGELLAPAVTILADRGPVADPDAVARLCAEHPAAADAATALDGLIEAMVYEFAAAWPGWTPHRLRAYERSHRLGEIVLTALAPAMGVTIETVRIPIDDTDAVRGYLMLPAGATSVPMVLVSNGIEGTLAEAMLPLLAYRAAGMGIFVMEMPGTYSYRQPLSPAAEGVYSTVIDFLAAHPRVDAHRIGMVGFSFGAYWSTRMAAVDPRLKVAVANGAPTHRTFSPLASIGTPEIMVSTLRSATAATSLSDLSRKLAKLSLAQHYRKIPIPLLVINGAHDTLVSTQDSIDIAIGAPHAQLVLYAGDDHCAMGHAEQWSALSMRFLREHLLTGETVAEMAR</sequence>
<dbReference type="GO" id="GO:0016787">
    <property type="term" value="F:hydrolase activity"/>
    <property type="evidence" value="ECO:0007669"/>
    <property type="project" value="UniProtKB-KW"/>
</dbReference>
<accession>A0ABW7X8U1</accession>
<gene>
    <name evidence="3" type="ORF">ACH49W_29525</name>
</gene>
<dbReference type="PANTHER" id="PTHR22946">
    <property type="entry name" value="DIENELACTONE HYDROLASE DOMAIN-CONTAINING PROTEIN-RELATED"/>
    <property type="match status" value="1"/>
</dbReference>
<dbReference type="EMBL" id="JBIRYO010000025">
    <property type="protein sequence ID" value="MFI2477535.1"/>
    <property type="molecule type" value="Genomic_DNA"/>
</dbReference>